<dbReference type="SMART" id="SM00342">
    <property type="entry name" value="HTH_ARAC"/>
    <property type="match status" value="1"/>
</dbReference>
<accession>A0ABZ1XC41</accession>
<evidence type="ECO:0000256" key="1">
    <source>
        <dbReference type="ARBA" id="ARBA00023015"/>
    </source>
</evidence>
<keyword evidence="2" id="KW-0238">DNA-binding</keyword>
<dbReference type="PRINTS" id="PR00032">
    <property type="entry name" value="HTHARAC"/>
</dbReference>
<sequence>MDILSDTLEVLRTGRPMVTRTDAHAPWALKFQPISGAGFHVVVEGHCHLLPPHGQPLALGPGDIVFLQRGSGHTLCDVPDRDPVDFVPERVDRSSPIGQVTVDGSGPHTVLVCGAYAIDVDRPHPLFSDLPEVIHLPAVPGRHPVLRSAVDQLCAEFHTPQPGSDAVVTALIDLLLLYILRSWYAELPKERTRGWAAALTDPAVAPALKAIHDDPGHPWTVESLGTRAGLSRATFARRFASVVGEPPLTYLTNWRMATAARLLHQTPTPLSTIAQRTGYTSEFAFAKAFKRHYGSPPGAYRKQAKTAGDAPGGYERRAEPVQESERCGDRDEARGGGGSGGEVTLE</sequence>
<feature type="domain" description="HTH araC/xylS-type" evidence="5">
    <location>
        <begin position="205"/>
        <end position="303"/>
    </location>
</feature>
<dbReference type="InterPro" id="IPR050204">
    <property type="entry name" value="AraC_XylS_family_regulators"/>
</dbReference>
<dbReference type="InterPro" id="IPR020449">
    <property type="entry name" value="Tscrpt_reg_AraC-type_HTH"/>
</dbReference>
<dbReference type="PANTHER" id="PTHR46796:SF7">
    <property type="entry name" value="ARAC FAMILY TRANSCRIPTIONAL REGULATOR"/>
    <property type="match status" value="1"/>
</dbReference>
<dbReference type="PANTHER" id="PTHR46796">
    <property type="entry name" value="HTH-TYPE TRANSCRIPTIONAL ACTIVATOR RHAS-RELATED"/>
    <property type="match status" value="1"/>
</dbReference>
<keyword evidence="3" id="KW-0804">Transcription</keyword>
<name>A0ABZ1XC41_9ACTN</name>
<protein>
    <submittedName>
        <fullName evidence="6">AraC family transcriptional regulator</fullName>
    </submittedName>
</protein>
<dbReference type="InterPro" id="IPR018062">
    <property type="entry name" value="HTH_AraC-typ_CS"/>
</dbReference>
<dbReference type="Gene3D" id="1.10.10.60">
    <property type="entry name" value="Homeodomain-like"/>
    <property type="match status" value="2"/>
</dbReference>
<dbReference type="InterPro" id="IPR032783">
    <property type="entry name" value="AraC_lig"/>
</dbReference>
<evidence type="ECO:0000256" key="4">
    <source>
        <dbReference type="SAM" id="MobiDB-lite"/>
    </source>
</evidence>
<evidence type="ECO:0000256" key="2">
    <source>
        <dbReference type="ARBA" id="ARBA00023125"/>
    </source>
</evidence>
<dbReference type="InterPro" id="IPR018060">
    <property type="entry name" value="HTH_AraC"/>
</dbReference>
<reference evidence="6" key="1">
    <citation type="submission" date="2022-10" db="EMBL/GenBank/DDBJ databases">
        <title>The complete genomes of actinobacterial strains from the NBC collection.</title>
        <authorList>
            <person name="Joergensen T.S."/>
            <person name="Alvarez Arevalo M."/>
            <person name="Sterndorff E.B."/>
            <person name="Faurdal D."/>
            <person name="Vuksanovic O."/>
            <person name="Mourched A.-S."/>
            <person name="Charusanti P."/>
            <person name="Shaw S."/>
            <person name="Blin K."/>
            <person name="Weber T."/>
        </authorList>
    </citation>
    <scope>NUCLEOTIDE SEQUENCE</scope>
    <source>
        <strain evidence="6">NBC_00668</strain>
    </source>
</reference>
<evidence type="ECO:0000313" key="7">
    <source>
        <dbReference type="Proteomes" id="UP001432060"/>
    </source>
</evidence>
<proteinExistence type="predicted"/>
<feature type="region of interest" description="Disordered" evidence="4">
    <location>
        <begin position="296"/>
        <end position="346"/>
    </location>
</feature>
<keyword evidence="7" id="KW-1185">Reference proteome</keyword>
<dbReference type="PROSITE" id="PS00041">
    <property type="entry name" value="HTH_ARAC_FAMILY_1"/>
    <property type="match status" value="1"/>
</dbReference>
<evidence type="ECO:0000313" key="6">
    <source>
        <dbReference type="EMBL" id="WUT80989.1"/>
    </source>
</evidence>
<evidence type="ECO:0000256" key="3">
    <source>
        <dbReference type="ARBA" id="ARBA00023163"/>
    </source>
</evidence>
<organism evidence="6 7">
    <name type="scientific">Streptomyces melanogenes</name>
    <dbReference type="NCBI Taxonomy" id="67326"/>
    <lineage>
        <taxon>Bacteria</taxon>
        <taxon>Bacillati</taxon>
        <taxon>Actinomycetota</taxon>
        <taxon>Actinomycetes</taxon>
        <taxon>Kitasatosporales</taxon>
        <taxon>Streptomycetaceae</taxon>
        <taxon>Streptomyces</taxon>
    </lineage>
</organism>
<dbReference type="Pfam" id="PF12833">
    <property type="entry name" value="HTH_18"/>
    <property type="match status" value="1"/>
</dbReference>
<evidence type="ECO:0000259" key="5">
    <source>
        <dbReference type="PROSITE" id="PS01124"/>
    </source>
</evidence>
<dbReference type="InterPro" id="IPR009057">
    <property type="entry name" value="Homeodomain-like_sf"/>
</dbReference>
<dbReference type="Pfam" id="PF12852">
    <property type="entry name" value="Cupin_6"/>
    <property type="match status" value="1"/>
</dbReference>
<feature type="compositionally biased region" description="Gly residues" evidence="4">
    <location>
        <begin position="335"/>
        <end position="346"/>
    </location>
</feature>
<dbReference type="EMBL" id="CP109019">
    <property type="protein sequence ID" value="WUT80989.1"/>
    <property type="molecule type" value="Genomic_DNA"/>
</dbReference>
<feature type="compositionally biased region" description="Basic and acidic residues" evidence="4">
    <location>
        <begin position="314"/>
        <end position="334"/>
    </location>
</feature>
<gene>
    <name evidence="6" type="ORF">OG515_01705</name>
</gene>
<dbReference type="SUPFAM" id="SSF46689">
    <property type="entry name" value="Homeodomain-like"/>
    <property type="match status" value="2"/>
</dbReference>
<dbReference type="Proteomes" id="UP001432060">
    <property type="component" value="Chromosome"/>
</dbReference>
<dbReference type="PROSITE" id="PS01124">
    <property type="entry name" value="HTH_ARAC_FAMILY_2"/>
    <property type="match status" value="1"/>
</dbReference>
<keyword evidence="1" id="KW-0805">Transcription regulation</keyword>
<dbReference type="RefSeq" id="WP_329395006.1">
    <property type="nucleotide sequence ID" value="NZ_CP109019.1"/>
</dbReference>